<dbReference type="InterPro" id="IPR028055">
    <property type="entry name" value="YidC/Oxa/ALB_C"/>
</dbReference>
<comment type="similarity">
    <text evidence="2 13">Belongs to the OXA1/ALB3/YidC family. Type 1 subfamily.</text>
</comment>
<evidence type="ECO:0000256" key="13">
    <source>
        <dbReference type="HAMAP-Rule" id="MF_01810"/>
    </source>
</evidence>
<feature type="transmembrane region" description="Helical" evidence="13">
    <location>
        <begin position="440"/>
        <end position="460"/>
    </location>
</feature>
<comment type="subunit">
    <text evidence="13">Interacts with the Sec translocase complex via SecD. Specifically interacts with transmembrane segments of nascent integral membrane proteins during membrane integration.</text>
</comment>
<evidence type="ECO:0000256" key="10">
    <source>
        <dbReference type="ARBA" id="ARBA00023186"/>
    </source>
</evidence>
<dbReference type="NCBIfam" id="TIGR03593">
    <property type="entry name" value="yidC_nterm"/>
    <property type="match status" value="1"/>
</dbReference>
<evidence type="ECO:0000256" key="12">
    <source>
        <dbReference type="ARBA" id="ARBA00033342"/>
    </source>
</evidence>
<dbReference type="CDD" id="cd19961">
    <property type="entry name" value="EcYidC-like_peri"/>
    <property type="match status" value="1"/>
</dbReference>
<keyword evidence="5 13" id="KW-1003">Cell membrane</keyword>
<dbReference type="HAMAP" id="MF_01810">
    <property type="entry name" value="YidC_type1"/>
    <property type="match status" value="1"/>
</dbReference>
<feature type="transmembrane region" description="Helical" evidence="13">
    <location>
        <begin position="377"/>
        <end position="397"/>
    </location>
</feature>
<dbReference type="PRINTS" id="PR01900">
    <property type="entry name" value="YIDCPROTEIN"/>
</dbReference>
<dbReference type="NCBIfam" id="NF002353">
    <property type="entry name" value="PRK01318.1-4"/>
    <property type="match status" value="1"/>
</dbReference>
<evidence type="ECO:0000259" key="15">
    <source>
        <dbReference type="Pfam" id="PF02096"/>
    </source>
</evidence>
<evidence type="ECO:0000256" key="1">
    <source>
        <dbReference type="ARBA" id="ARBA00004429"/>
    </source>
</evidence>
<feature type="region of interest" description="Disordered" evidence="14">
    <location>
        <begin position="60"/>
        <end position="84"/>
    </location>
</feature>
<reference evidence="17" key="2">
    <citation type="submission" date="2020-09" db="EMBL/GenBank/DDBJ databases">
        <authorList>
            <person name="Sun Q."/>
            <person name="Zhou Y."/>
        </authorList>
    </citation>
    <scope>NUCLEOTIDE SEQUENCE</scope>
    <source>
        <strain evidence="17">CGMCC 1.16012</strain>
    </source>
</reference>
<keyword evidence="18" id="KW-1185">Reference proteome</keyword>
<dbReference type="GO" id="GO:0032977">
    <property type="term" value="F:membrane insertase activity"/>
    <property type="evidence" value="ECO:0007669"/>
    <property type="project" value="InterPro"/>
</dbReference>
<name>A0A917EHS9_9RHOB</name>
<evidence type="ECO:0000256" key="14">
    <source>
        <dbReference type="SAM" id="MobiDB-lite"/>
    </source>
</evidence>
<dbReference type="PRINTS" id="PR00701">
    <property type="entry name" value="60KDINNERMP"/>
</dbReference>
<protein>
    <recommendedName>
        <fullName evidence="3 13">Membrane protein insertase YidC</fullName>
    </recommendedName>
    <alternativeName>
        <fullName evidence="12 13">Foldase YidC</fullName>
    </alternativeName>
    <alternativeName>
        <fullName evidence="13">Membrane protein YidC</fullName>
    </alternativeName>
    <alternativeName>
        <fullName evidence="11 13">membrane integrase YidC</fullName>
    </alternativeName>
</protein>
<feature type="transmembrane region" description="Helical" evidence="13">
    <location>
        <begin position="505"/>
        <end position="525"/>
    </location>
</feature>
<keyword evidence="9 13" id="KW-0472">Membrane</keyword>
<comment type="function">
    <text evidence="13">Required for the insertion and/or proper folding and/or complex formation of integral membrane proteins into the membrane. Involved in integration of membrane proteins that insert both dependently and independently of the Sec translocase complex, as well as at least some lipoproteins. Aids folding of multispanning membrane proteins.</text>
</comment>
<evidence type="ECO:0000256" key="3">
    <source>
        <dbReference type="ARBA" id="ARBA00015325"/>
    </source>
</evidence>
<dbReference type="Pfam" id="PF02096">
    <property type="entry name" value="60KD_IMP"/>
    <property type="match status" value="1"/>
</dbReference>
<dbReference type="NCBIfam" id="TIGR03592">
    <property type="entry name" value="yidC_oxa1_cterm"/>
    <property type="match status" value="1"/>
</dbReference>
<keyword evidence="10 13" id="KW-0143">Chaperone</keyword>
<organism evidence="17 18">
    <name type="scientific">Actibacterium pelagium</name>
    <dbReference type="NCBI Taxonomy" id="2029103"/>
    <lineage>
        <taxon>Bacteria</taxon>
        <taxon>Pseudomonadati</taxon>
        <taxon>Pseudomonadota</taxon>
        <taxon>Alphaproteobacteria</taxon>
        <taxon>Rhodobacterales</taxon>
        <taxon>Roseobacteraceae</taxon>
        <taxon>Actibacterium</taxon>
    </lineage>
</organism>
<sequence>MNNEDNKNLILATVLSGLVILVWMVFFPPQEQVVDPNATEASGESLLPPVATEAPVTPLATATPTAPSTPSEGPAPRVKIDTPRLGGSISLQGGRIDDLVLRGYKEDLSDDSPNVTLLRPEGQVGAYYSVFGWVPGGDLGFEDVPGPNTVWQQVGEGSLSPETPVVLAWSNTKGQTFNRTYSVDEDFLFTVEQTVENTSGADIRLAPYSEIVRVGEPTDLKGFFVIQEGPIRQTGEEMNEFSYDDLTDLDSDPLWGASTEVVEVQQNGWIGFTDHYWMTTLIPAKDQPFSSVLRYEAGGDRYKTIARLGTVSVASGSQQSVSTQLFAGAKEWETIRNYEKEDGIYRFVDSIDWGWFFFLTKPIFSVLHKLNELIGNMGWSIIALTLLIKGILFPLAYKSYVSMAKMKELQPQMEKLKEKAGDDRQKLQQSMMELYKKEKVNPASGCLPILLQIPIFFSLYKVIFVTIELRHAPWIGWIKDLSAPDPSSILNLFGLLPWSTPEPSSIFFIVSLGILPILLGISMWLQQKLNPAPTDPTQKMIFAWMPWVFMFMLGSFASGLVVYWIANNVITFTQQYLIMRSQGYKPDVLGNIFSGFKRGSKDKG</sequence>
<feature type="domain" description="Membrane insertase YidC N-terminal" evidence="16">
    <location>
        <begin position="77"/>
        <end position="365"/>
    </location>
</feature>
<dbReference type="GO" id="GO:0015031">
    <property type="term" value="P:protein transport"/>
    <property type="evidence" value="ECO:0007669"/>
    <property type="project" value="UniProtKB-KW"/>
</dbReference>
<dbReference type="GO" id="GO:0005886">
    <property type="term" value="C:plasma membrane"/>
    <property type="evidence" value="ECO:0007669"/>
    <property type="project" value="UniProtKB-SubCell"/>
</dbReference>
<dbReference type="CDD" id="cd20070">
    <property type="entry name" value="5TM_YidC_Alb3"/>
    <property type="match status" value="1"/>
</dbReference>
<dbReference type="Pfam" id="PF14849">
    <property type="entry name" value="YidC_periplas"/>
    <property type="match status" value="1"/>
</dbReference>
<keyword evidence="7 13" id="KW-0653">Protein transport</keyword>
<dbReference type="OrthoDB" id="9780552at2"/>
<evidence type="ECO:0000313" key="18">
    <source>
        <dbReference type="Proteomes" id="UP000606730"/>
    </source>
</evidence>
<comment type="caution">
    <text evidence="17">The sequence shown here is derived from an EMBL/GenBank/DDBJ whole genome shotgun (WGS) entry which is preliminary data.</text>
</comment>
<comment type="subcellular location">
    <subcellularLocation>
        <location evidence="1">Cell inner membrane</location>
        <topology evidence="1">Multi-pass membrane protein</topology>
    </subcellularLocation>
    <subcellularLocation>
        <location evidence="13">Cell membrane</location>
        <topology evidence="13">Multi-pass membrane protein</topology>
    </subcellularLocation>
</comment>
<evidence type="ECO:0000256" key="11">
    <source>
        <dbReference type="ARBA" id="ARBA00033245"/>
    </source>
</evidence>
<dbReference type="InterPro" id="IPR038221">
    <property type="entry name" value="YidC_periplasmic_sf"/>
</dbReference>
<dbReference type="InterPro" id="IPR019998">
    <property type="entry name" value="Membr_insert_YidC"/>
</dbReference>
<keyword evidence="4 13" id="KW-0813">Transport</keyword>
<dbReference type="InterPro" id="IPR047196">
    <property type="entry name" value="YidC_ALB_C"/>
</dbReference>
<reference evidence="17" key="1">
    <citation type="journal article" date="2014" name="Int. J. Syst. Evol. Microbiol.">
        <title>Complete genome sequence of Corynebacterium casei LMG S-19264T (=DSM 44701T), isolated from a smear-ripened cheese.</title>
        <authorList>
            <consortium name="US DOE Joint Genome Institute (JGI-PGF)"/>
            <person name="Walter F."/>
            <person name="Albersmeier A."/>
            <person name="Kalinowski J."/>
            <person name="Ruckert C."/>
        </authorList>
    </citation>
    <scope>NUCLEOTIDE SEQUENCE</scope>
    <source>
        <strain evidence="17">CGMCC 1.16012</strain>
    </source>
</reference>
<dbReference type="InterPro" id="IPR028053">
    <property type="entry name" value="Membr_insert_YidC_N"/>
</dbReference>
<accession>A0A917EHS9</accession>
<evidence type="ECO:0000256" key="6">
    <source>
        <dbReference type="ARBA" id="ARBA00022692"/>
    </source>
</evidence>
<dbReference type="Gene3D" id="2.70.98.90">
    <property type="match status" value="1"/>
</dbReference>
<dbReference type="PANTHER" id="PTHR12428">
    <property type="entry name" value="OXA1"/>
    <property type="match status" value="1"/>
</dbReference>
<dbReference type="RefSeq" id="WP_095596978.1">
    <property type="nucleotide sequence ID" value="NZ_BMKN01000001.1"/>
</dbReference>
<evidence type="ECO:0000256" key="7">
    <source>
        <dbReference type="ARBA" id="ARBA00022927"/>
    </source>
</evidence>
<feature type="transmembrane region" description="Helical" evidence="13">
    <location>
        <begin position="546"/>
        <end position="566"/>
    </location>
</feature>
<keyword evidence="8 13" id="KW-1133">Transmembrane helix</keyword>
<evidence type="ECO:0000256" key="5">
    <source>
        <dbReference type="ARBA" id="ARBA00022475"/>
    </source>
</evidence>
<evidence type="ECO:0000256" key="2">
    <source>
        <dbReference type="ARBA" id="ARBA00010527"/>
    </source>
</evidence>
<gene>
    <name evidence="13 17" type="primary">yidC</name>
    <name evidence="17" type="ORF">GCM10011517_00560</name>
</gene>
<proteinExistence type="inferred from homology"/>
<keyword evidence="6 13" id="KW-0812">Transmembrane</keyword>
<evidence type="ECO:0000256" key="4">
    <source>
        <dbReference type="ARBA" id="ARBA00022448"/>
    </source>
</evidence>
<feature type="domain" description="Membrane insertase YidC/Oxa/ALB C-terminal" evidence="15">
    <location>
        <begin position="377"/>
        <end position="580"/>
    </location>
</feature>
<dbReference type="EMBL" id="BMKN01000001">
    <property type="protein sequence ID" value="GGE36729.1"/>
    <property type="molecule type" value="Genomic_DNA"/>
</dbReference>
<dbReference type="InterPro" id="IPR001708">
    <property type="entry name" value="YidC/ALB3/OXA1/COX18"/>
</dbReference>
<dbReference type="Proteomes" id="UP000606730">
    <property type="component" value="Unassembled WGS sequence"/>
</dbReference>
<evidence type="ECO:0000256" key="9">
    <source>
        <dbReference type="ARBA" id="ARBA00023136"/>
    </source>
</evidence>
<feature type="compositionally biased region" description="Low complexity" evidence="14">
    <location>
        <begin position="60"/>
        <end position="76"/>
    </location>
</feature>
<evidence type="ECO:0000313" key="17">
    <source>
        <dbReference type="EMBL" id="GGE36729.1"/>
    </source>
</evidence>
<feature type="transmembrane region" description="Helical" evidence="13">
    <location>
        <begin position="9"/>
        <end position="27"/>
    </location>
</feature>
<dbReference type="PANTHER" id="PTHR12428:SF65">
    <property type="entry name" value="CYTOCHROME C OXIDASE ASSEMBLY PROTEIN COX18, MITOCHONDRIAL"/>
    <property type="match status" value="1"/>
</dbReference>
<evidence type="ECO:0000256" key="8">
    <source>
        <dbReference type="ARBA" id="ARBA00022989"/>
    </source>
</evidence>
<dbReference type="AlphaFoldDB" id="A0A917EHS9"/>
<evidence type="ECO:0000259" key="16">
    <source>
        <dbReference type="Pfam" id="PF14849"/>
    </source>
</evidence>
<dbReference type="GO" id="GO:0051205">
    <property type="term" value="P:protein insertion into membrane"/>
    <property type="evidence" value="ECO:0007669"/>
    <property type="project" value="TreeGrafter"/>
</dbReference>